<dbReference type="Proteomes" id="UP001589748">
    <property type="component" value="Unassembled WGS sequence"/>
</dbReference>
<accession>A0ABV5LV49</accession>
<dbReference type="InterPro" id="IPR002645">
    <property type="entry name" value="STAS_dom"/>
</dbReference>
<keyword evidence="4" id="KW-1185">Reference proteome</keyword>
<feature type="region of interest" description="Disordered" evidence="1">
    <location>
        <begin position="1"/>
        <end position="22"/>
    </location>
</feature>
<organism evidence="3 4">
    <name type="scientific">Kineococcus gynurae</name>
    <dbReference type="NCBI Taxonomy" id="452979"/>
    <lineage>
        <taxon>Bacteria</taxon>
        <taxon>Bacillati</taxon>
        <taxon>Actinomycetota</taxon>
        <taxon>Actinomycetes</taxon>
        <taxon>Kineosporiales</taxon>
        <taxon>Kineosporiaceae</taxon>
        <taxon>Kineococcus</taxon>
    </lineage>
</organism>
<comment type="caution">
    <text evidence="3">The sequence shown here is derived from an EMBL/GenBank/DDBJ whole genome shotgun (WGS) entry which is preliminary data.</text>
</comment>
<sequence length="160" mass="15634">MTDRTNAPGTAPTEAGPGPDMGLHVDRRWSGSALVLHPVGSVDALSAPVLLDAILAGAGCAPLVVVDLADVDFLDCAGLGALVAGHGRARTGGCRVRVAAPRAPVRLLLTVFGLDATLGGGSSVDAECDHPTGDLTPAVPTTPPGPAGPPPRAASGCGPG</sequence>
<dbReference type="SUPFAM" id="SSF52091">
    <property type="entry name" value="SpoIIaa-like"/>
    <property type="match status" value="1"/>
</dbReference>
<dbReference type="RefSeq" id="WP_380137681.1">
    <property type="nucleotide sequence ID" value="NZ_JBHLUI010000008.1"/>
</dbReference>
<feature type="compositionally biased region" description="Low complexity" evidence="1">
    <location>
        <begin position="1"/>
        <end position="18"/>
    </location>
</feature>
<dbReference type="EMBL" id="JBHMDM010000007">
    <property type="protein sequence ID" value="MFB9377920.1"/>
    <property type="molecule type" value="Genomic_DNA"/>
</dbReference>
<dbReference type="PANTHER" id="PTHR33495">
    <property type="entry name" value="ANTI-SIGMA FACTOR ANTAGONIST TM_1081-RELATED-RELATED"/>
    <property type="match status" value="1"/>
</dbReference>
<feature type="compositionally biased region" description="Pro residues" evidence="1">
    <location>
        <begin position="140"/>
        <end position="152"/>
    </location>
</feature>
<proteinExistence type="predicted"/>
<dbReference type="Gene3D" id="3.30.750.24">
    <property type="entry name" value="STAS domain"/>
    <property type="match status" value="1"/>
</dbReference>
<protein>
    <submittedName>
        <fullName evidence="3">STAS domain-containing protein</fullName>
    </submittedName>
</protein>
<evidence type="ECO:0000256" key="1">
    <source>
        <dbReference type="SAM" id="MobiDB-lite"/>
    </source>
</evidence>
<evidence type="ECO:0000313" key="4">
    <source>
        <dbReference type="Proteomes" id="UP001589748"/>
    </source>
</evidence>
<feature type="region of interest" description="Disordered" evidence="1">
    <location>
        <begin position="125"/>
        <end position="160"/>
    </location>
</feature>
<gene>
    <name evidence="3" type="ORF">ACFFVI_13190</name>
</gene>
<dbReference type="InterPro" id="IPR036513">
    <property type="entry name" value="STAS_dom_sf"/>
</dbReference>
<evidence type="ECO:0000259" key="2">
    <source>
        <dbReference type="PROSITE" id="PS50801"/>
    </source>
</evidence>
<dbReference type="PANTHER" id="PTHR33495:SF2">
    <property type="entry name" value="ANTI-SIGMA FACTOR ANTAGONIST TM_1081-RELATED"/>
    <property type="match status" value="1"/>
</dbReference>
<evidence type="ECO:0000313" key="3">
    <source>
        <dbReference type="EMBL" id="MFB9377920.1"/>
    </source>
</evidence>
<name>A0ABV5LV49_9ACTN</name>
<dbReference type="PROSITE" id="PS50801">
    <property type="entry name" value="STAS"/>
    <property type="match status" value="1"/>
</dbReference>
<dbReference type="Pfam" id="PF01740">
    <property type="entry name" value="STAS"/>
    <property type="match status" value="1"/>
</dbReference>
<dbReference type="CDD" id="cd07043">
    <property type="entry name" value="STAS_anti-anti-sigma_factors"/>
    <property type="match status" value="1"/>
</dbReference>
<reference evidence="3 4" key="1">
    <citation type="submission" date="2024-09" db="EMBL/GenBank/DDBJ databases">
        <authorList>
            <person name="Sun Q."/>
            <person name="Mori K."/>
        </authorList>
    </citation>
    <scope>NUCLEOTIDE SEQUENCE [LARGE SCALE GENOMIC DNA]</scope>
    <source>
        <strain evidence="3 4">TISTR 1856</strain>
    </source>
</reference>
<feature type="domain" description="STAS" evidence="2">
    <location>
        <begin position="23"/>
        <end position="114"/>
    </location>
</feature>